<accession>A0A0H3G4J6</accession>
<evidence type="ECO:0000313" key="2">
    <source>
        <dbReference type="EMBL" id="AEM19147.1"/>
    </source>
</evidence>
<name>A0A0H3G4J6_BRUSU</name>
<dbReference type="EMBL" id="CP002997">
    <property type="protein sequence ID" value="AEM19147.1"/>
    <property type="molecule type" value="Genomic_DNA"/>
</dbReference>
<sequence>MSCPHDFENSTTRHRSAGPVRTVPVQARLTMRKMIRSMAAPIKALMIEAITPPPTEKPRRGNSQPAKKAPITPTMILPIRPKPPPCTTLPASQPATSPTKRNTRRLPTPMRFSPSQNASREKGRSDLRWS</sequence>
<gene>
    <name evidence="2" type="ordered locus">BS1330_I1829</name>
</gene>
<dbReference type="AlphaFoldDB" id="A0A0H3G4J6"/>
<proteinExistence type="predicted"/>
<dbReference type="KEGG" id="bsi:BS1330_I1829"/>
<keyword evidence="3" id="KW-1185">Reference proteome</keyword>
<reference evidence="2 3" key="1">
    <citation type="journal article" date="2011" name="J. Bacteriol.">
        <title>Revised genome sequence of Brucella suis 1330.</title>
        <authorList>
            <person name="Tae H."/>
            <person name="Shallom S."/>
            <person name="Settlage R."/>
            <person name="Preston D."/>
            <person name="Adams L.G."/>
            <person name="Garner H.R."/>
        </authorList>
    </citation>
    <scope>NUCLEOTIDE SEQUENCE [LARGE SCALE GENOMIC DNA]</scope>
    <source>
        <strain evidence="2 3">1330</strain>
    </source>
</reference>
<organism evidence="2 3">
    <name type="scientific">Brucella suis biovar 1 (strain 1330)</name>
    <dbReference type="NCBI Taxonomy" id="204722"/>
    <lineage>
        <taxon>Bacteria</taxon>
        <taxon>Pseudomonadati</taxon>
        <taxon>Pseudomonadota</taxon>
        <taxon>Alphaproteobacteria</taxon>
        <taxon>Hyphomicrobiales</taxon>
        <taxon>Brucellaceae</taxon>
        <taxon>Brucella/Ochrobactrum group</taxon>
        <taxon>Brucella</taxon>
    </lineage>
</organism>
<dbReference type="KEGG" id="bms:BR1835"/>
<feature type="compositionally biased region" description="Basic and acidic residues" evidence="1">
    <location>
        <begin position="119"/>
        <end position="130"/>
    </location>
</feature>
<feature type="region of interest" description="Disordered" evidence="1">
    <location>
        <begin position="50"/>
        <end position="130"/>
    </location>
</feature>
<feature type="region of interest" description="Disordered" evidence="1">
    <location>
        <begin position="1"/>
        <end position="24"/>
    </location>
</feature>
<evidence type="ECO:0000313" key="3">
    <source>
        <dbReference type="Proteomes" id="UP000007104"/>
    </source>
</evidence>
<evidence type="ECO:0000256" key="1">
    <source>
        <dbReference type="SAM" id="MobiDB-lite"/>
    </source>
</evidence>
<protein>
    <submittedName>
        <fullName evidence="2">Uncharacterized protein</fullName>
    </submittedName>
</protein>
<feature type="compositionally biased region" description="Polar residues" evidence="1">
    <location>
        <begin position="89"/>
        <end position="100"/>
    </location>
</feature>
<dbReference type="Proteomes" id="UP000007104">
    <property type="component" value="Chromosome I"/>
</dbReference>
<dbReference type="HOGENOM" id="CLU_1934046_0_0_5"/>